<dbReference type="InterPro" id="IPR000182">
    <property type="entry name" value="GNAT_dom"/>
</dbReference>
<dbReference type="CDD" id="cd04301">
    <property type="entry name" value="NAT_SF"/>
    <property type="match status" value="1"/>
</dbReference>
<dbReference type="Pfam" id="PF00583">
    <property type="entry name" value="Acetyltransf_1"/>
    <property type="match status" value="1"/>
</dbReference>
<gene>
    <name evidence="4" type="ORF">Dac01nite_07230</name>
</gene>
<protein>
    <recommendedName>
        <fullName evidence="3">N-acetyltransferase domain-containing protein</fullName>
    </recommendedName>
</protein>
<dbReference type="GO" id="GO:0016747">
    <property type="term" value="F:acyltransferase activity, transferring groups other than amino-acyl groups"/>
    <property type="evidence" value="ECO:0007669"/>
    <property type="project" value="InterPro"/>
</dbReference>
<dbReference type="Gene3D" id="3.40.630.30">
    <property type="match status" value="1"/>
</dbReference>
<dbReference type="InterPro" id="IPR027417">
    <property type="entry name" value="P-loop_NTPase"/>
</dbReference>
<dbReference type="AlphaFoldDB" id="A0A919Q133"/>
<feature type="domain" description="N-acetyltransferase" evidence="3">
    <location>
        <begin position="2"/>
        <end position="154"/>
    </location>
</feature>
<proteinExistence type="predicted"/>
<dbReference type="Proteomes" id="UP000652354">
    <property type="component" value="Unassembled WGS sequence"/>
</dbReference>
<keyword evidence="1" id="KW-0808">Transferase</keyword>
<evidence type="ECO:0000313" key="5">
    <source>
        <dbReference type="Proteomes" id="UP000652354"/>
    </source>
</evidence>
<comment type="caution">
    <text evidence="4">The sequence shown here is derived from an EMBL/GenBank/DDBJ whole genome shotgun (WGS) entry which is preliminary data.</text>
</comment>
<keyword evidence="2" id="KW-0012">Acyltransferase</keyword>
<reference evidence="4" key="1">
    <citation type="submission" date="2021-01" db="EMBL/GenBank/DDBJ databases">
        <title>Whole genome shotgun sequence of Demequina activiva NBRC 110675.</title>
        <authorList>
            <person name="Komaki H."/>
            <person name="Tamura T."/>
        </authorList>
    </citation>
    <scope>NUCLEOTIDE SEQUENCE</scope>
    <source>
        <strain evidence="4">NBRC 110675</strain>
    </source>
</reference>
<evidence type="ECO:0000313" key="4">
    <source>
        <dbReference type="EMBL" id="GIG53971.1"/>
    </source>
</evidence>
<dbReference type="EMBL" id="BONR01000001">
    <property type="protein sequence ID" value="GIG53971.1"/>
    <property type="molecule type" value="Genomic_DNA"/>
</dbReference>
<dbReference type="PANTHER" id="PTHR43877:SF2">
    <property type="entry name" value="AMINOALKYLPHOSPHONATE N-ACETYLTRANSFERASE-RELATED"/>
    <property type="match status" value="1"/>
</dbReference>
<sequence length="330" mass="36785">MITVRRVRPDDPDAHRLWKAQERDLALRYDEPDLVLETEFPTLVGSWVGYAEDGSPVASIVARWSPYPETLPGDVELKRLWVEPGHRGHGHSRVMMRAAEQACRRAGATRMILETGTEQPEAIALYQSLGWTPMAPYGEYKDEPDSRCFARPLPTRVLVINGTMGAGKTTIAAAVHDLLAERDAHSGYVDADFLCQAEPHPETDRFNQGLLFDNLAAIAPNYRARGFGLMVLPRVVEDSTDRDRYARAFADPEAGPAEVAIVRVDAPEDVRLERLMAREPEGYWQDFARARTAELDGILRTLDLDDAVVDNAGVRDRLVVAAEALERAGW</sequence>
<dbReference type="InterPro" id="IPR016181">
    <property type="entry name" value="Acyl_CoA_acyltransferase"/>
</dbReference>
<evidence type="ECO:0000259" key="3">
    <source>
        <dbReference type="PROSITE" id="PS51186"/>
    </source>
</evidence>
<name>A0A919Q133_9MICO</name>
<evidence type="ECO:0000256" key="2">
    <source>
        <dbReference type="ARBA" id="ARBA00023315"/>
    </source>
</evidence>
<dbReference type="PANTHER" id="PTHR43877">
    <property type="entry name" value="AMINOALKYLPHOSPHONATE N-ACETYLTRANSFERASE-RELATED-RELATED"/>
    <property type="match status" value="1"/>
</dbReference>
<dbReference type="SUPFAM" id="SSF55729">
    <property type="entry name" value="Acyl-CoA N-acyltransferases (Nat)"/>
    <property type="match status" value="1"/>
</dbReference>
<dbReference type="PROSITE" id="PS51186">
    <property type="entry name" value="GNAT"/>
    <property type="match status" value="1"/>
</dbReference>
<dbReference type="Gene3D" id="3.40.50.300">
    <property type="entry name" value="P-loop containing nucleotide triphosphate hydrolases"/>
    <property type="match status" value="1"/>
</dbReference>
<dbReference type="RefSeq" id="WP_203653424.1">
    <property type="nucleotide sequence ID" value="NZ_BONR01000001.1"/>
</dbReference>
<dbReference type="SUPFAM" id="SSF52540">
    <property type="entry name" value="P-loop containing nucleoside triphosphate hydrolases"/>
    <property type="match status" value="1"/>
</dbReference>
<keyword evidence="5" id="KW-1185">Reference proteome</keyword>
<dbReference type="InterPro" id="IPR050832">
    <property type="entry name" value="Bact_Acetyltransf"/>
</dbReference>
<organism evidence="4 5">
    <name type="scientific">Demequina activiva</name>
    <dbReference type="NCBI Taxonomy" id="1582364"/>
    <lineage>
        <taxon>Bacteria</taxon>
        <taxon>Bacillati</taxon>
        <taxon>Actinomycetota</taxon>
        <taxon>Actinomycetes</taxon>
        <taxon>Micrococcales</taxon>
        <taxon>Demequinaceae</taxon>
        <taxon>Demequina</taxon>
    </lineage>
</organism>
<evidence type="ECO:0000256" key="1">
    <source>
        <dbReference type="ARBA" id="ARBA00022679"/>
    </source>
</evidence>
<accession>A0A919Q133</accession>